<gene>
    <name evidence="2" type="ORF">BT96DRAFT_992377</name>
</gene>
<feature type="compositionally biased region" description="Low complexity" evidence="1">
    <location>
        <begin position="26"/>
        <end position="37"/>
    </location>
</feature>
<reference evidence="2" key="1">
    <citation type="journal article" date="2019" name="Environ. Microbiol.">
        <title>Fungal ecological strategies reflected in gene transcription - a case study of two litter decomposers.</title>
        <authorList>
            <person name="Barbi F."/>
            <person name="Kohler A."/>
            <person name="Barry K."/>
            <person name="Baskaran P."/>
            <person name="Daum C."/>
            <person name="Fauchery L."/>
            <person name="Ihrmark K."/>
            <person name="Kuo A."/>
            <person name="LaButti K."/>
            <person name="Lipzen A."/>
            <person name="Morin E."/>
            <person name="Grigoriev I.V."/>
            <person name="Henrissat B."/>
            <person name="Lindahl B."/>
            <person name="Martin F."/>
        </authorList>
    </citation>
    <scope>NUCLEOTIDE SEQUENCE</scope>
    <source>
        <strain evidence="2">JB14</strain>
    </source>
</reference>
<feature type="region of interest" description="Disordered" evidence="1">
    <location>
        <begin position="1"/>
        <end position="68"/>
    </location>
</feature>
<evidence type="ECO:0000313" key="2">
    <source>
        <dbReference type="EMBL" id="KAE9401172.1"/>
    </source>
</evidence>
<keyword evidence="3" id="KW-1185">Reference proteome</keyword>
<name>A0A6A4HQ70_9AGAR</name>
<dbReference type="EMBL" id="ML769449">
    <property type="protein sequence ID" value="KAE9401172.1"/>
    <property type="molecule type" value="Genomic_DNA"/>
</dbReference>
<organism evidence="2 3">
    <name type="scientific">Gymnopus androsaceus JB14</name>
    <dbReference type="NCBI Taxonomy" id="1447944"/>
    <lineage>
        <taxon>Eukaryota</taxon>
        <taxon>Fungi</taxon>
        <taxon>Dikarya</taxon>
        <taxon>Basidiomycota</taxon>
        <taxon>Agaricomycotina</taxon>
        <taxon>Agaricomycetes</taxon>
        <taxon>Agaricomycetidae</taxon>
        <taxon>Agaricales</taxon>
        <taxon>Marasmiineae</taxon>
        <taxon>Omphalotaceae</taxon>
        <taxon>Gymnopus</taxon>
    </lineage>
</organism>
<evidence type="ECO:0000313" key="3">
    <source>
        <dbReference type="Proteomes" id="UP000799118"/>
    </source>
</evidence>
<protein>
    <submittedName>
        <fullName evidence="2">Uncharacterized protein</fullName>
    </submittedName>
</protein>
<dbReference type="Proteomes" id="UP000799118">
    <property type="component" value="Unassembled WGS sequence"/>
</dbReference>
<proteinExistence type="predicted"/>
<sequence>MVNTRLQAKAADAAAGQPDDSCALDNQQNAAALSSQAPPGEEQALTPQQQQQQQQQHPSGSLRHLLNQHIDPLPHWAQCLGNGRTATSAPPVQIPFNDVQAPTLPSWPSPWNSIGAKSESPISLSSQAPTAPPLSACSWGGILTLNTFMAEYGGQGSVS</sequence>
<evidence type="ECO:0000256" key="1">
    <source>
        <dbReference type="SAM" id="MobiDB-lite"/>
    </source>
</evidence>
<accession>A0A6A4HQ70</accession>
<dbReference type="AlphaFoldDB" id="A0A6A4HQ70"/>